<comment type="caution">
    <text evidence="1">The sequence shown here is derived from an EMBL/GenBank/DDBJ whole genome shotgun (WGS) entry which is preliminary data.</text>
</comment>
<evidence type="ECO:0000313" key="2">
    <source>
        <dbReference type="Proteomes" id="UP001218188"/>
    </source>
</evidence>
<gene>
    <name evidence="1" type="ORF">C8F04DRAFT_726792</name>
</gene>
<reference evidence="1" key="1">
    <citation type="submission" date="2023-03" db="EMBL/GenBank/DDBJ databases">
        <title>Massive genome expansion in bonnet fungi (Mycena s.s.) driven by repeated elements and novel gene families across ecological guilds.</title>
        <authorList>
            <consortium name="Lawrence Berkeley National Laboratory"/>
            <person name="Harder C.B."/>
            <person name="Miyauchi S."/>
            <person name="Viragh M."/>
            <person name="Kuo A."/>
            <person name="Thoen E."/>
            <person name="Andreopoulos B."/>
            <person name="Lu D."/>
            <person name="Skrede I."/>
            <person name="Drula E."/>
            <person name="Henrissat B."/>
            <person name="Morin E."/>
            <person name="Kohler A."/>
            <person name="Barry K."/>
            <person name="LaButti K."/>
            <person name="Morin E."/>
            <person name="Salamov A."/>
            <person name="Lipzen A."/>
            <person name="Mereny Z."/>
            <person name="Hegedus B."/>
            <person name="Baldrian P."/>
            <person name="Stursova M."/>
            <person name="Weitz H."/>
            <person name="Taylor A."/>
            <person name="Grigoriev I.V."/>
            <person name="Nagy L.G."/>
            <person name="Martin F."/>
            <person name="Kauserud H."/>
        </authorList>
    </citation>
    <scope>NUCLEOTIDE SEQUENCE</scope>
    <source>
        <strain evidence="1">CBHHK200</strain>
    </source>
</reference>
<evidence type="ECO:0000313" key="1">
    <source>
        <dbReference type="EMBL" id="KAJ7043676.1"/>
    </source>
</evidence>
<dbReference type="Proteomes" id="UP001218188">
    <property type="component" value="Unassembled WGS sequence"/>
</dbReference>
<accession>A0AAD6TE56</accession>
<keyword evidence="2" id="KW-1185">Reference proteome</keyword>
<sequence>MARPLLDLDDIRHSLEALESSKSTLTRSRGRENTVNIGDMVICTERARIREVFYGYLQSNGFALLPEEEDYLRFFETKERRFDRPCILLDRTATGSFLVCFLSTFADMPDDELWGGTASLSFPFGSLQEGAIRLDIPWRSRLLFGLPVERSPRSMKPIYPQLHVQLDYGELERTTKLVREKVAVRNTQEICPKLIVSKYFEANHETIRKADAALLYDWRSLKRFAPLGPPVRRWPAIKRVVHRPAPLELFLPHYTLLHMPTRRFPKPYFVNHNIRWLLRTRSTKQEAFHIWTYPPPSIFRLPAPFYSKLLRASTTFVRRRILP</sequence>
<name>A0AAD6TE56_9AGAR</name>
<dbReference type="EMBL" id="JARJCM010000009">
    <property type="protein sequence ID" value="KAJ7043676.1"/>
    <property type="molecule type" value="Genomic_DNA"/>
</dbReference>
<organism evidence="1 2">
    <name type="scientific">Mycena alexandri</name>
    <dbReference type="NCBI Taxonomy" id="1745969"/>
    <lineage>
        <taxon>Eukaryota</taxon>
        <taxon>Fungi</taxon>
        <taxon>Dikarya</taxon>
        <taxon>Basidiomycota</taxon>
        <taxon>Agaricomycotina</taxon>
        <taxon>Agaricomycetes</taxon>
        <taxon>Agaricomycetidae</taxon>
        <taxon>Agaricales</taxon>
        <taxon>Marasmiineae</taxon>
        <taxon>Mycenaceae</taxon>
        <taxon>Mycena</taxon>
    </lineage>
</organism>
<proteinExistence type="predicted"/>
<dbReference type="AlphaFoldDB" id="A0AAD6TE56"/>
<protein>
    <submittedName>
        <fullName evidence="1">Uncharacterized protein</fullName>
    </submittedName>
</protein>